<evidence type="ECO:0000313" key="7">
    <source>
        <dbReference type="Proteomes" id="UP000449547"/>
    </source>
</evidence>
<dbReference type="InterPro" id="IPR001680">
    <property type="entry name" value="WD40_rpt"/>
</dbReference>
<dbReference type="Gene3D" id="2.130.10.10">
    <property type="entry name" value="YVTN repeat-like/Quinoprotein amine dehydrogenase"/>
    <property type="match status" value="1"/>
</dbReference>
<dbReference type="RefSeq" id="XP_034014983.1">
    <property type="nucleotide sequence ID" value="XM_034154294.1"/>
</dbReference>
<feature type="domain" description="RNase III" evidence="5">
    <location>
        <begin position="541"/>
        <end position="654"/>
    </location>
</feature>
<gene>
    <name evidence="6" type="ORF">DIURU_000172</name>
</gene>
<dbReference type="InterPro" id="IPR015943">
    <property type="entry name" value="WD40/YVTN_repeat-like_dom_sf"/>
</dbReference>
<reference evidence="6 7" key="1">
    <citation type="submission" date="2019-07" db="EMBL/GenBank/DDBJ databases">
        <title>Genome assembly of two rare yeast pathogens: Diutina rugosa and Trichomonascus ciferrii.</title>
        <authorList>
            <person name="Mixao V."/>
            <person name="Saus E."/>
            <person name="Hansen A."/>
            <person name="Lass-Flor C."/>
            <person name="Gabaldon T."/>
        </authorList>
    </citation>
    <scope>NUCLEOTIDE SEQUENCE [LARGE SCALE GENOMIC DNA]</scope>
    <source>
        <strain evidence="6 7">CBS 613</strain>
    </source>
</reference>
<evidence type="ECO:0000259" key="5">
    <source>
        <dbReference type="PROSITE" id="PS50142"/>
    </source>
</evidence>
<dbReference type="InterPro" id="IPR036322">
    <property type="entry name" value="WD40_repeat_dom_sf"/>
</dbReference>
<dbReference type="SUPFAM" id="SSF50978">
    <property type="entry name" value="WD40 repeat-like"/>
    <property type="match status" value="1"/>
</dbReference>
<dbReference type="PANTHER" id="PTHR22847:SF637">
    <property type="entry name" value="WD REPEAT DOMAIN 5B"/>
    <property type="match status" value="1"/>
</dbReference>
<dbReference type="SMART" id="SM00320">
    <property type="entry name" value="WD40"/>
    <property type="match status" value="6"/>
</dbReference>
<dbReference type="PROSITE" id="PS50082">
    <property type="entry name" value="WD_REPEATS_2"/>
    <property type="match status" value="1"/>
</dbReference>
<dbReference type="GO" id="GO:0006396">
    <property type="term" value="P:RNA processing"/>
    <property type="evidence" value="ECO:0007669"/>
    <property type="project" value="InterPro"/>
</dbReference>
<dbReference type="GO" id="GO:0004525">
    <property type="term" value="F:ribonuclease III activity"/>
    <property type="evidence" value="ECO:0007669"/>
    <property type="project" value="InterPro"/>
</dbReference>
<name>A0A642V5M6_DIURU</name>
<dbReference type="GO" id="GO:1990234">
    <property type="term" value="C:transferase complex"/>
    <property type="evidence" value="ECO:0007669"/>
    <property type="project" value="UniProtKB-ARBA"/>
</dbReference>
<protein>
    <recommendedName>
        <fullName evidence="5">RNase III domain-containing protein</fullName>
    </recommendedName>
</protein>
<proteinExistence type="predicted"/>
<dbReference type="VEuPathDB" id="FungiDB:DIURU_000172"/>
<evidence type="ECO:0000256" key="4">
    <source>
        <dbReference type="SAM" id="MobiDB-lite"/>
    </source>
</evidence>
<evidence type="ECO:0000256" key="3">
    <source>
        <dbReference type="PROSITE-ProRule" id="PRU00221"/>
    </source>
</evidence>
<evidence type="ECO:0000313" key="6">
    <source>
        <dbReference type="EMBL" id="KAA8908383.1"/>
    </source>
</evidence>
<dbReference type="EMBL" id="SWFT01000008">
    <property type="protein sequence ID" value="KAA8908383.1"/>
    <property type="molecule type" value="Genomic_DNA"/>
</dbReference>
<dbReference type="SUPFAM" id="SSF69065">
    <property type="entry name" value="RNase III domain-like"/>
    <property type="match status" value="1"/>
</dbReference>
<dbReference type="OrthoDB" id="4869960at2759"/>
<dbReference type="InterPro" id="IPR036389">
    <property type="entry name" value="RNase_III_sf"/>
</dbReference>
<feature type="repeat" description="WD" evidence="3">
    <location>
        <begin position="494"/>
        <end position="531"/>
    </location>
</feature>
<organism evidence="6 7">
    <name type="scientific">Diutina rugosa</name>
    <name type="common">Yeast</name>
    <name type="synonym">Candida rugosa</name>
    <dbReference type="NCBI Taxonomy" id="5481"/>
    <lineage>
        <taxon>Eukaryota</taxon>
        <taxon>Fungi</taxon>
        <taxon>Dikarya</taxon>
        <taxon>Ascomycota</taxon>
        <taxon>Saccharomycotina</taxon>
        <taxon>Pichiomycetes</taxon>
        <taxon>Debaryomycetaceae</taxon>
        <taxon>Diutina</taxon>
    </lineage>
</organism>
<evidence type="ECO:0000256" key="2">
    <source>
        <dbReference type="ARBA" id="ARBA00022737"/>
    </source>
</evidence>
<keyword evidence="2" id="KW-0677">Repeat</keyword>
<comment type="caution">
    <text evidence="6">The sequence shown here is derived from an EMBL/GenBank/DDBJ whole genome shotgun (WGS) entry which is preliminary data.</text>
</comment>
<dbReference type="PROSITE" id="PS50142">
    <property type="entry name" value="RNASE_3_2"/>
    <property type="match status" value="1"/>
</dbReference>
<keyword evidence="7" id="KW-1185">Reference proteome</keyword>
<evidence type="ECO:0000256" key="1">
    <source>
        <dbReference type="ARBA" id="ARBA00022574"/>
    </source>
</evidence>
<keyword evidence="1 3" id="KW-0853">WD repeat</keyword>
<dbReference type="PROSITE" id="PS50294">
    <property type="entry name" value="WD_REPEATS_REGION"/>
    <property type="match status" value="1"/>
</dbReference>
<dbReference type="PANTHER" id="PTHR22847">
    <property type="entry name" value="WD40 REPEAT PROTEIN"/>
    <property type="match status" value="1"/>
</dbReference>
<accession>A0A642V5M6</accession>
<dbReference type="Gene3D" id="1.10.1520.10">
    <property type="entry name" value="Ribonuclease III domain"/>
    <property type="match status" value="1"/>
</dbReference>
<dbReference type="AlphaFoldDB" id="A0A642V5M6"/>
<dbReference type="Proteomes" id="UP000449547">
    <property type="component" value="Unassembled WGS sequence"/>
</dbReference>
<dbReference type="GeneID" id="54778825"/>
<dbReference type="InterPro" id="IPR000999">
    <property type="entry name" value="RNase_III_dom"/>
</dbReference>
<sequence length="766" mass="85630">MDNNRSARAMKRPIPPSGANECTRKKHQGERHQNLETAAEPRPSAVPYPNAVSYPNAVPYSIADLPAADSVDGNFSQLHKAESMYLQLQTLYQSIDAFDVPDGDIESLNALRNFKSNIKYDFSFGKQFKNVTSGSTSQKDWDQIGGWDGIVKRLLEVVEEISNPEQAPLPIIPNSSVYVVDCSQEASDTKPIPPFLKASFGSYPEFTQNELRRKNFYAVSNPAFKREMHVQLLQTKNLHAFSVDFSPNGRLYALGCNGNAYVFNADSGNQVAKISSTGVISSISFSPDGKYLAMGGDSVKVWEFSDNELDSKSKFIWKMPYSDSNIKHNFSVAFIDGNRLVYGSSNNTITVRRLTLGIENSWPTVTGVNHVAVSTGKKYIAAGLMDGTVRVYKVNASYRECACFGDANGIPVYNVRFTNGDKHVLSCSGSTSKVWDLENYGNTQASQCKVAFVGHKTPTLSVCATQNSGLIVSCCESGEIILFHQKSGNVQLQLKGHDSRVRAIAVSPDSMANEVYFVSASMDGTTKLWRIMRFPKPVPWFDICNERLIMKTATHMVDGIDNSENPNNRRAEWSGNISTEYVLSKILQILYPGSSKSSLSQRCSYLLCNRQLAIISRMYGLPFDVNPEQEHVKFISETEKPHSDLVRAHFGYAYKLHYPYEYRLFEIFLKLFFPKIVQMEGNSEWKFVYKEAISSLEEHLSGRVRFEVVGRGDGYWCPHIVHCLVDNRVEAVVKACSEEDAKLKAADMVLKQRGLPILKGKRHVQG</sequence>
<dbReference type="Pfam" id="PF00400">
    <property type="entry name" value="WD40"/>
    <property type="match status" value="3"/>
</dbReference>
<feature type="region of interest" description="Disordered" evidence="4">
    <location>
        <begin position="1"/>
        <end position="46"/>
    </location>
</feature>